<dbReference type="GO" id="GO:0046872">
    <property type="term" value="F:metal ion binding"/>
    <property type="evidence" value="ECO:0007669"/>
    <property type="project" value="InterPro"/>
</dbReference>
<dbReference type="GO" id="GO:0005524">
    <property type="term" value="F:ATP binding"/>
    <property type="evidence" value="ECO:0007669"/>
    <property type="project" value="UniProtKB-UniRule"/>
</dbReference>
<evidence type="ECO:0000313" key="6">
    <source>
        <dbReference type="Proteomes" id="UP000253850"/>
    </source>
</evidence>
<organism evidence="5 7">
    <name type="scientific">Halarcobacter bivalviorum</name>
    <dbReference type="NCBI Taxonomy" id="663364"/>
    <lineage>
        <taxon>Bacteria</taxon>
        <taxon>Pseudomonadati</taxon>
        <taxon>Campylobacterota</taxon>
        <taxon>Epsilonproteobacteria</taxon>
        <taxon>Campylobacterales</taxon>
        <taxon>Arcobacteraceae</taxon>
        <taxon>Halarcobacter</taxon>
    </lineage>
</organism>
<dbReference type="Proteomes" id="UP000289193">
    <property type="component" value="Unassembled WGS sequence"/>
</dbReference>
<evidence type="ECO:0000313" key="4">
    <source>
        <dbReference type="EMBL" id="AXH12355.1"/>
    </source>
</evidence>
<dbReference type="EMBL" id="CP031217">
    <property type="protein sequence ID" value="AXH12355.1"/>
    <property type="molecule type" value="Genomic_DNA"/>
</dbReference>
<gene>
    <name evidence="4" type="ORF">ABIV_1359</name>
    <name evidence="5" type="ORF">CRV05_05400</name>
</gene>
<dbReference type="GO" id="GO:0009432">
    <property type="term" value="P:SOS response"/>
    <property type="evidence" value="ECO:0007669"/>
    <property type="project" value="TreeGrafter"/>
</dbReference>
<evidence type="ECO:0000256" key="2">
    <source>
        <dbReference type="SAM" id="Coils"/>
    </source>
</evidence>
<dbReference type="Gene3D" id="3.30.470.20">
    <property type="entry name" value="ATP-grasp fold, B domain"/>
    <property type="match status" value="1"/>
</dbReference>
<reference evidence="4 6" key="2">
    <citation type="submission" date="2018-07" db="EMBL/GenBank/DDBJ databases">
        <title>Complete genome of the Arcobacter bivalviorum type strain LMG 26154.</title>
        <authorList>
            <person name="Miller W.G."/>
            <person name="Yee E."/>
            <person name="Bono J.L."/>
        </authorList>
    </citation>
    <scope>NUCLEOTIDE SEQUENCE [LARGE SCALE GENOMIC DNA]</scope>
    <source>
        <strain evidence="4 6">LMG 26154</strain>
    </source>
</reference>
<dbReference type="PANTHER" id="PTHR21621:SF0">
    <property type="entry name" value="BETA-CITRYLGLUTAMATE SYNTHASE B-RELATED"/>
    <property type="match status" value="1"/>
</dbReference>
<evidence type="ECO:0000259" key="3">
    <source>
        <dbReference type="PROSITE" id="PS50975"/>
    </source>
</evidence>
<dbReference type="PANTHER" id="PTHR21621">
    <property type="entry name" value="RIBOSOMAL PROTEIN S6 MODIFICATION PROTEIN"/>
    <property type="match status" value="1"/>
</dbReference>
<dbReference type="InterPro" id="IPR011758">
    <property type="entry name" value="RimK-rel_E_lig"/>
</dbReference>
<dbReference type="Pfam" id="PF14397">
    <property type="entry name" value="ATPgrasp_ST"/>
    <property type="match status" value="1"/>
</dbReference>
<evidence type="ECO:0000313" key="7">
    <source>
        <dbReference type="Proteomes" id="UP000289193"/>
    </source>
</evidence>
<dbReference type="InterPro" id="IPR039523">
    <property type="entry name" value="RimK-rel_E_lig_ATP-grasp"/>
</dbReference>
<keyword evidence="2" id="KW-0175">Coiled coil</keyword>
<dbReference type="Proteomes" id="UP000253850">
    <property type="component" value="Chromosome"/>
</dbReference>
<feature type="coiled-coil region" evidence="2">
    <location>
        <begin position="283"/>
        <end position="310"/>
    </location>
</feature>
<dbReference type="EMBL" id="PDKM01000002">
    <property type="protein sequence ID" value="RXK10714.1"/>
    <property type="molecule type" value="Genomic_DNA"/>
</dbReference>
<name>A0AAX2A904_9BACT</name>
<sequence length="311" mass="34798">MLANPFKLKKLGILGMNNRNINYIGKHNDRKNFPLVDNKLKTKKLAQEHNISVPELLGYIQYQVEINHFEDYIKNQDGFVIKPAQGSGGKGILVIVKRVNDKFIKPSGEELNYTDIKRHISNILSGLYSLGGRNDVAVFEKLVDFDNAFDGFSYEGVPDVRVIVYQGFPTLSMMRLSTSNSDGKANLHQGAVGVGIDIKTGKALNAVQFGKPITTHPDTNRNLKELVVPYWDEILHLSARCYEMTNMGYLGADIVIDKIRGPLVLELNARPGLAIQIANDIGALKKFNLIDELKDKNKSLEEKVAFAKEHF</sequence>
<dbReference type="KEGG" id="hbv:ABIV_1359"/>
<keyword evidence="1" id="KW-0067">ATP-binding</keyword>
<dbReference type="PROSITE" id="PS50975">
    <property type="entry name" value="ATP_GRASP"/>
    <property type="match status" value="1"/>
</dbReference>
<dbReference type="AlphaFoldDB" id="A0AAX2A904"/>
<dbReference type="GO" id="GO:0005737">
    <property type="term" value="C:cytoplasm"/>
    <property type="evidence" value="ECO:0007669"/>
    <property type="project" value="TreeGrafter"/>
</dbReference>
<dbReference type="GO" id="GO:0018169">
    <property type="term" value="F:ribosomal S6-glutamic acid ligase activity"/>
    <property type="evidence" value="ECO:0007669"/>
    <property type="project" value="TreeGrafter"/>
</dbReference>
<dbReference type="RefSeq" id="WP_114839188.1">
    <property type="nucleotide sequence ID" value="NZ_CP031217.1"/>
</dbReference>
<keyword evidence="7" id="KW-1185">Reference proteome</keyword>
<feature type="domain" description="ATP-grasp" evidence="3">
    <location>
        <begin position="43"/>
        <end position="298"/>
    </location>
</feature>
<dbReference type="SUPFAM" id="SSF56059">
    <property type="entry name" value="Glutathione synthetase ATP-binding domain-like"/>
    <property type="match status" value="1"/>
</dbReference>
<keyword evidence="1" id="KW-0547">Nucleotide-binding</keyword>
<dbReference type="InterPro" id="IPR011761">
    <property type="entry name" value="ATP-grasp"/>
</dbReference>
<evidence type="ECO:0000313" key="5">
    <source>
        <dbReference type="EMBL" id="RXK10714.1"/>
    </source>
</evidence>
<keyword evidence="5" id="KW-0436">Ligase</keyword>
<evidence type="ECO:0000256" key="1">
    <source>
        <dbReference type="PROSITE-ProRule" id="PRU00409"/>
    </source>
</evidence>
<accession>A0AAX2A904</accession>
<reference evidence="5 7" key="1">
    <citation type="submission" date="2017-10" db="EMBL/GenBank/DDBJ databases">
        <title>Genomics of the genus Arcobacter.</title>
        <authorList>
            <person name="Perez-Cataluna A."/>
            <person name="Figueras M.J."/>
        </authorList>
    </citation>
    <scope>NUCLEOTIDE SEQUENCE [LARGE SCALE GENOMIC DNA]</scope>
    <source>
        <strain evidence="5 7">CECT 7835</strain>
    </source>
</reference>
<protein>
    <submittedName>
        <fullName evidence="5">Alpha-L-glutamate ligase-like protein</fullName>
    </submittedName>
    <submittedName>
        <fullName evidence="4">Sugar-transfer associated ATP-grasp protein, RimK family</fullName>
    </submittedName>
</protein>
<proteinExistence type="predicted"/>
<dbReference type="NCBIfam" id="TIGR02291">
    <property type="entry name" value="rimK_rel_E_lig"/>
    <property type="match status" value="1"/>
</dbReference>